<dbReference type="OrthoDB" id="7856719at2"/>
<dbReference type="GeneID" id="92504129"/>
<feature type="chain" id="PRO_5004171553" evidence="1">
    <location>
        <begin position="22"/>
        <end position="114"/>
    </location>
</feature>
<dbReference type="Gene3D" id="2.60.40.420">
    <property type="entry name" value="Cupredoxins - blue copper proteins"/>
    <property type="match status" value="1"/>
</dbReference>
<name>Q0FI68_SALBH</name>
<accession>Q0FI68</accession>
<dbReference type="AlphaFoldDB" id="Q0FI68"/>
<keyword evidence="1" id="KW-0732">Signal</keyword>
<dbReference type="SUPFAM" id="SSF49503">
    <property type="entry name" value="Cupredoxins"/>
    <property type="match status" value="1"/>
</dbReference>
<protein>
    <submittedName>
        <fullName evidence="2">Uncharacterized protein</fullName>
    </submittedName>
</protein>
<gene>
    <name evidence="2" type="ORF">R2601_12026</name>
</gene>
<dbReference type="RefSeq" id="WP_007794135.1">
    <property type="nucleotide sequence ID" value="NZ_DS022276.1"/>
</dbReference>
<proteinExistence type="predicted"/>
<evidence type="ECO:0000313" key="3">
    <source>
        <dbReference type="Proteomes" id="UP000006230"/>
    </source>
</evidence>
<organism evidence="2 3">
    <name type="scientific">Salipiger bermudensis (strain DSM 26914 / JCM 13377 / KCTC 12554 / HTCC2601)</name>
    <name type="common">Pelagibaca bermudensis</name>
    <dbReference type="NCBI Taxonomy" id="314265"/>
    <lineage>
        <taxon>Bacteria</taxon>
        <taxon>Pseudomonadati</taxon>
        <taxon>Pseudomonadota</taxon>
        <taxon>Alphaproteobacteria</taxon>
        <taxon>Rhodobacterales</taxon>
        <taxon>Roseobacteraceae</taxon>
        <taxon>Salipiger</taxon>
    </lineage>
</organism>
<dbReference type="HOGENOM" id="CLU_2071473_0_0_5"/>
<dbReference type="eggNOG" id="COG3794">
    <property type="taxonomic scope" value="Bacteria"/>
</dbReference>
<evidence type="ECO:0000313" key="2">
    <source>
        <dbReference type="EMBL" id="EAU43889.1"/>
    </source>
</evidence>
<feature type="signal peptide" evidence="1">
    <location>
        <begin position="1"/>
        <end position="21"/>
    </location>
</feature>
<evidence type="ECO:0000256" key="1">
    <source>
        <dbReference type="SAM" id="SignalP"/>
    </source>
</evidence>
<sequence length="114" mass="11897">MLRKSGFLALTLGLFAAPLSAEEHSVLLMGQGYFPSQVYPVIGDTVLFENSSIVAMSATASDGSWDTGVLQPGESYTLEVTEGMTQTFGDTVNEGSIAAGVIAYAPTQSDVAQN</sequence>
<comment type="caution">
    <text evidence="2">The sequence shown here is derived from an EMBL/GenBank/DDBJ whole genome shotgun (WGS) entry which is preliminary data.</text>
</comment>
<reference evidence="2 3" key="1">
    <citation type="journal article" date="2010" name="J. Bacteriol.">
        <title>Genome sequences of Pelagibaca bermudensis HTCC2601T and Maritimibacter alkaliphilus HTCC2654T, the type strains of two marine Roseobacter genera.</title>
        <authorList>
            <person name="Thrash J.C."/>
            <person name="Cho J.C."/>
            <person name="Ferriera S."/>
            <person name="Johnson J."/>
            <person name="Vergin K.L."/>
            <person name="Giovannoni S.J."/>
        </authorList>
    </citation>
    <scope>NUCLEOTIDE SEQUENCE [LARGE SCALE GENOMIC DNA]</scope>
    <source>
        <strain evidence="3">DSM 26914 / JCM 13377 / KCTC 12554 / HTCC2601</strain>
    </source>
</reference>
<dbReference type="STRING" id="314265.R2601_12026"/>
<dbReference type="Proteomes" id="UP000006230">
    <property type="component" value="Unassembled WGS sequence"/>
</dbReference>
<dbReference type="EMBL" id="AATQ01000062">
    <property type="protein sequence ID" value="EAU43889.1"/>
    <property type="molecule type" value="Genomic_DNA"/>
</dbReference>
<dbReference type="InterPro" id="IPR008972">
    <property type="entry name" value="Cupredoxin"/>
</dbReference>
<keyword evidence="3" id="KW-1185">Reference proteome</keyword>